<feature type="transmembrane region" description="Helical" evidence="1">
    <location>
        <begin position="98"/>
        <end position="119"/>
    </location>
</feature>
<feature type="transmembrane region" description="Helical" evidence="1">
    <location>
        <begin position="7"/>
        <end position="27"/>
    </location>
</feature>
<sequence>MHWLSSLLRALFILAVVGLAVWLLGLGDVVRSSLAAGHLLDWVMGGLCLVWLLVILKAPWDLYFQAQAVAFEQERSRERNVALTPGRESYIRVLRKRLGWLAVGAHLLSAALVAGVAYWTGGVVGYYFAVFYLVSTVFRPAVAGYVYMAGKLRALGEEARYPREDVVEIREKLAWQEMTLRAHTDELTHYRDTLQAEARVREGDDRDLRERLHALGREFEVTASRLTDNQEVINGIQAFVRLIAQSSRPA</sequence>
<organism evidence="2">
    <name type="scientific">uncultured Armatimonadetes bacterium</name>
    <dbReference type="NCBI Taxonomy" id="157466"/>
    <lineage>
        <taxon>Bacteria</taxon>
        <taxon>Bacillati</taxon>
        <taxon>Armatimonadota</taxon>
        <taxon>environmental samples</taxon>
    </lineage>
</organism>
<feature type="transmembrane region" description="Helical" evidence="1">
    <location>
        <begin position="39"/>
        <end position="56"/>
    </location>
</feature>
<dbReference type="EMBL" id="CADCTO010000154">
    <property type="protein sequence ID" value="CAA9235119.1"/>
    <property type="molecule type" value="Genomic_DNA"/>
</dbReference>
<dbReference type="AlphaFoldDB" id="A0A6J4HVH3"/>
<proteinExistence type="predicted"/>
<evidence type="ECO:0000256" key="1">
    <source>
        <dbReference type="SAM" id="Phobius"/>
    </source>
</evidence>
<evidence type="ECO:0000313" key="2">
    <source>
        <dbReference type="EMBL" id="CAA9235119.1"/>
    </source>
</evidence>
<accession>A0A6J4HVH3</accession>
<reference evidence="2" key="1">
    <citation type="submission" date="2020-02" db="EMBL/GenBank/DDBJ databases">
        <authorList>
            <person name="Meier V. D."/>
        </authorList>
    </citation>
    <scope>NUCLEOTIDE SEQUENCE</scope>
    <source>
        <strain evidence="2">AVDCRST_MAG63</strain>
    </source>
</reference>
<gene>
    <name evidence="2" type="ORF">AVDCRST_MAG63-1150</name>
</gene>
<keyword evidence="1" id="KW-0812">Transmembrane</keyword>
<name>A0A6J4HVH3_9BACT</name>
<keyword evidence="1" id="KW-1133">Transmembrane helix</keyword>
<protein>
    <submittedName>
        <fullName evidence="2">Uncharacterized protein</fullName>
    </submittedName>
</protein>
<feature type="transmembrane region" description="Helical" evidence="1">
    <location>
        <begin position="125"/>
        <end position="147"/>
    </location>
</feature>
<keyword evidence="1" id="KW-0472">Membrane</keyword>